<evidence type="ECO:0000313" key="4">
    <source>
        <dbReference type="Proteomes" id="UP000516018"/>
    </source>
</evidence>
<evidence type="ECO:0000256" key="2">
    <source>
        <dbReference type="SAM" id="SignalP"/>
    </source>
</evidence>
<feature type="chain" id="PRO_5028868621" evidence="2">
    <location>
        <begin position="24"/>
        <end position="132"/>
    </location>
</feature>
<feature type="signal peptide" evidence="2">
    <location>
        <begin position="1"/>
        <end position="23"/>
    </location>
</feature>
<feature type="region of interest" description="Disordered" evidence="1">
    <location>
        <begin position="25"/>
        <end position="62"/>
    </location>
</feature>
<dbReference type="AlphaFoldDB" id="A0A7H0G097"/>
<dbReference type="EMBL" id="CP060820">
    <property type="protein sequence ID" value="QNP41713.1"/>
    <property type="molecule type" value="Genomic_DNA"/>
</dbReference>
<keyword evidence="2" id="KW-0732">Signal</keyword>
<dbReference type="PROSITE" id="PS51257">
    <property type="entry name" value="PROKAR_LIPOPROTEIN"/>
    <property type="match status" value="1"/>
</dbReference>
<name>A0A7H0G097_9GAMM</name>
<organism evidence="3 4">
    <name type="scientific">Agrilutibacter terrestris</name>
    <dbReference type="NCBI Taxonomy" id="2865112"/>
    <lineage>
        <taxon>Bacteria</taxon>
        <taxon>Pseudomonadati</taxon>
        <taxon>Pseudomonadota</taxon>
        <taxon>Gammaproteobacteria</taxon>
        <taxon>Lysobacterales</taxon>
        <taxon>Lysobacteraceae</taxon>
        <taxon>Agrilutibacter</taxon>
    </lineage>
</organism>
<dbReference type="RefSeq" id="WP_187713149.1">
    <property type="nucleotide sequence ID" value="NZ_CP060820.1"/>
</dbReference>
<gene>
    <name evidence="3" type="ORF">H8B22_05760</name>
</gene>
<dbReference type="KEGG" id="lsx:H8B22_05760"/>
<keyword evidence="4" id="KW-1185">Reference proteome</keyword>
<evidence type="ECO:0000256" key="1">
    <source>
        <dbReference type="SAM" id="MobiDB-lite"/>
    </source>
</evidence>
<accession>A0A7H0G097</accession>
<proteinExistence type="predicted"/>
<dbReference type="Proteomes" id="UP000516018">
    <property type="component" value="Chromosome"/>
</dbReference>
<reference evidence="3 4" key="1">
    <citation type="submission" date="2020-08" db="EMBL/GenBank/DDBJ databases">
        <title>Lysobacter sp. II4 sp. nov., isolated from soil.</title>
        <authorList>
            <person name="Woo C.Y."/>
            <person name="Kim J."/>
        </authorList>
    </citation>
    <scope>NUCLEOTIDE SEQUENCE [LARGE SCALE GENOMIC DNA]</scope>
    <source>
        <strain evidence="3 4">II4</strain>
    </source>
</reference>
<feature type="compositionally biased region" description="Polar residues" evidence="1">
    <location>
        <begin position="27"/>
        <end position="36"/>
    </location>
</feature>
<sequence>MKHTALMATLVTSLALLLLGCSAASQPPRSTNQSGATEPRTMDRAGVATPRPIDRPLVANPDPAIGPTVVAAGRWCCSGCKRVGGALQCSGCTGIAAGAGCPFNPESALPGSGTVVDCTGNTTESNGTVTCY</sequence>
<evidence type="ECO:0000313" key="3">
    <source>
        <dbReference type="EMBL" id="QNP41713.1"/>
    </source>
</evidence>
<protein>
    <submittedName>
        <fullName evidence="3">Uncharacterized protein</fullName>
    </submittedName>
</protein>